<dbReference type="GO" id="GO:0006457">
    <property type="term" value="P:protein folding"/>
    <property type="evidence" value="ECO:0007669"/>
    <property type="project" value="InterPro"/>
</dbReference>
<dbReference type="FunFam" id="2.60.260.20:FF:000002">
    <property type="entry name" value="Dnaj homolog subfamily b member"/>
    <property type="match status" value="1"/>
</dbReference>
<dbReference type="InterPro" id="IPR008971">
    <property type="entry name" value="HSP40/DnaJ_pept-bd"/>
</dbReference>
<evidence type="ECO:0000259" key="3">
    <source>
        <dbReference type="Pfam" id="PF01556"/>
    </source>
</evidence>
<dbReference type="InterPro" id="IPR051339">
    <property type="entry name" value="DnaJ_subfamily_B"/>
</dbReference>
<feature type="compositionally biased region" description="Gly residues" evidence="2">
    <location>
        <begin position="25"/>
        <end position="38"/>
    </location>
</feature>
<sequence>MALIGPGFGLFHDFDDMDIDDMFGLGGPSGRGGGGGGNAFRSQSFHGSSPSHGLGGGGKGGGLGGPVRQDPPIEHDLFLTLEEVLRGCVKRMKITRRVPNPDGKGSQKKEDKVLTINVRPGWKAGTKVTFQREGDHNSSTIPADIVFMIKDKPHPVFKRDGVDLKYTAKVSLKEALCGCKVNVPTLSGELIPLRLSEVVRPTTQRRIPGHGLPHAKDTAKRGDIVVTFDIKFPDSLNEPTRQILWDCLP</sequence>
<dbReference type="InterPro" id="IPR002939">
    <property type="entry name" value="DnaJ_C"/>
</dbReference>
<dbReference type="SUPFAM" id="SSF49493">
    <property type="entry name" value="HSP40/DnaJ peptide-binding domain"/>
    <property type="match status" value="2"/>
</dbReference>
<proteinExistence type="predicted"/>
<protein>
    <recommendedName>
        <fullName evidence="3">Chaperone DnaJ C-terminal domain-containing protein</fullName>
    </recommendedName>
</protein>
<dbReference type="AlphaFoldDB" id="A0A7R9KZP5"/>
<dbReference type="GO" id="GO:0005829">
    <property type="term" value="C:cytosol"/>
    <property type="evidence" value="ECO:0007669"/>
    <property type="project" value="TreeGrafter"/>
</dbReference>
<dbReference type="FunFam" id="2.60.260.20:FF:000006">
    <property type="entry name" value="DnaJ subfamily B member 13"/>
    <property type="match status" value="1"/>
</dbReference>
<evidence type="ECO:0000313" key="5">
    <source>
        <dbReference type="Proteomes" id="UP000759131"/>
    </source>
</evidence>
<dbReference type="Pfam" id="PF01556">
    <property type="entry name" value="DnaJ_C"/>
    <property type="match status" value="1"/>
</dbReference>
<accession>A0A7R9KZP5</accession>
<dbReference type="Gene3D" id="2.60.260.20">
    <property type="entry name" value="Urease metallochaperone UreE, N-terminal domain"/>
    <property type="match status" value="2"/>
</dbReference>
<gene>
    <name evidence="4" type="ORF">OSB1V03_LOCUS11674</name>
</gene>
<evidence type="ECO:0000313" key="4">
    <source>
        <dbReference type="EMBL" id="CAD7631265.1"/>
    </source>
</evidence>
<keyword evidence="5" id="KW-1185">Reference proteome</keyword>
<organism evidence="4">
    <name type="scientific">Medioppia subpectinata</name>
    <dbReference type="NCBI Taxonomy" id="1979941"/>
    <lineage>
        <taxon>Eukaryota</taxon>
        <taxon>Metazoa</taxon>
        <taxon>Ecdysozoa</taxon>
        <taxon>Arthropoda</taxon>
        <taxon>Chelicerata</taxon>
        <taxon>Arachnida</taxon>
        <taxon>Acari</taxon>
        <taxon>Acariformes</taxon>
        <taxon>Sarcoptiformes</taxon>
        <taxon>Oribatida</taxon>
        <taxon>Brachypylina</taxon>
        <taxon>Oppioidea</taxon>
        <taxon>Oppiidae</taxon>
        <taxon>Medioppia</taxon>
    </lineage>
</organism>
<dbReference type="EMBL" id="OC863794">
    <property type="protein sequence ID" value="CAD7631265.1"/>
    <property type="molecule type" value="Genomic_DNA"/>
</dbReference>
<feature type="region of interest" description="Disordered" evidence="2">
    <location>
        <begin position="25"/>
        <end position="71"/>
    </location>
</feature>
<dbReference type="GO" id="GO:0051087">
    <property type="term" value="F:protein-folding chaperone binding"/>
    <property type="evidence" value="ECO:0007669"/>
    <property type="project" value="TreeGrafter"/>
</dbReference>
<evidence type="ECO:0000256" key="2">
    <source>
        <dbReference type="SAM" id="MobiDB-lite"/>
    </source>
</evidence>
<dbReference type="CDD" id="cd10747">
    <property type="entry name" value="DnaJ_C"/>
    <property type="match status" value="1"/>
</dbReference>
<keyword evidence="1" id="KW-0143">Chaperone</keyword>
<evidence type="ECO:0000256" key="1">
    <source>
        <dbReference type="ARBA" id="ARBA00023186"/>
    </source>
</evidence>
<dbReference type="PANTHER" id="PTHR24078">
    <property type="entry name" value="DNAJ HOMOLOG SUBFAMILY C MEMBER"/>
    <property type="match status" value="1"/>
</dbReference>
<dbReference type="Proteomes" id="UP000759131">
    <property type="component" value="Unassembled WGS sequence"/>
</dbReference>
<reference evidence="4" key="1">
    <citation type="submission" date="2020-11" db="EMBL/GenBank/DDBJ databases">
        <authorList>
            <person name="Tran Van P."/>
        </authorList>
    </citation>
    <scope>NUCLEOTIDE SEQUENCE</scope>
</reference>
<dbReference type="PANTHER" id="PTHR24078:SF553">
    <property type="entry name" value="DNAJ HOMOLOG SUBFAMILY B MEMBER 5"/>
    <property type="match status" value="1"/>
</dbReference>
<feature type="compositionally biased region" description="Gly residues" evidence="2">
    <location>
        <begin position="53"/>
        <end position="65"/>
    </location>
</feature>
<feature type="domain" description="Chaperone DnaJ C-terminal" evidence="3">
    <location>
        <begin position="73"/>
        <end position="233"/>
    </location>
</feature>
<feature type="non-terminal residue" evidence="4">
    <location>
        <position position="1"/>
    </location>
</feature>
<name>A0A7R9KZP5_9ACAR</name>
<dbReference type="GO" id="GO:0051082">
    <property type="term" value="F:unfolded protein binding"/>
    <property type="evidence" value="ECO:0007669"/>
    <property type="project" value="InterPro"/>
</dbReference>
<dbReference type="OrthoDB" id="550424at2759"/>
<dbReference type="EMBL" id="CAJPIZ010009219">
    <property type="protein sequence ID" value="CAG2111695.1"/>
    <property type="molecule type" value="Genomic_DNA"/>
</dbReference>